<dbReference type="eggNOG" id="COG1136">
    <property type="taxonomic scope" value="Bacteria"/>
</dbReference>
<dbReference type="SUPFAM" id="SSF52540">
    <property type="entry name" value="P-loop containing nucleoside triphosphate hydrolases"/>
    <property type="match status" value="1"/>
</dbReference>
<accession>Q1ILC5</accession>
<dbReference type="CDD" id="cd03255">
    <property type="entry name" value="ABC_MJ0796_LolCDE_FtsE"/>
    <property type="match status" value="1"/>
</dbReference>
<dbReference type="PROSITE" id="PS50893">
    <property type="entry name" value="ABC_TRANSPORTER_2"/>
    <property type="match status" value="1"/>
</dbReference>
<dbReference type="SMART" id="SM00382">
    <property type="entry name" value="AAA"/>
    <property type="match status" value="1"/>
</dbReference>
<dbReference type="GO" id="GO:0005524">
    <property type="term" value="F:ATP binding"/>
    <property type="evidence" value="ECO:0007669"/>
    <property type="project" value="UniProtKB-KW"/>
</dbReference>
<keyword evidence="2" id="KW-0547">Nucleotide-binding</keyword>
<dbReference type="FunFam" id="3.40.50.300:FF:000032">
    <property type="entry name" value="Export ABC transporter ATP-binding protein"/>
    <property type="match status" value="1"/>
</dbReference>
<evidence type="ECO:0000259" key="5">
    <source>
        <dbReference type="PROSITE" id="PS50893"/>
    </source>
</evidence>
<evidence type="ECO:0000313" key="6">
    <source>
        <dbReference type="EMBL" id="ABF42325.1"/>
    </source>
</evidence>
<name>Q1ILC5_KORVE</name>
<keyword evidence="1" id="KW-0813">Transport</keyword>
<keyword evidence="3" id="KW-0067">ATP-binding</keyword>
<dbReference type="InterPro" id="IPR017911">
    <property type="entry name" value="MacB-like_ATP-bd"/>
</dbReference>
<comment type="similarity">
    <text evidence="4">Belongs to the ABC transporter superfamily. Macrolide exporter (TC 3.A.1.122) family.</text>
</comment>
<dbReference type="PANTHER" id="PTHR24220:SF86">
    <property type="entry name" value="ABC TRANSPORTER ABCH.1"/>
    <property type="match status" value="1"/>
</dbReference>
<gene>
    <name evidence="6" type="ordered locus">Acid345_3324</name>
</gene>
<dbReference type="HOGENOM" id="CLU_000604_1_22_0"/>
<dbReference type="Proteomes" id="UP000002432">
    <property type="component" value="Chromosome"/>
</dbReference>
<dbReference type="InterPro" id="IPR003439">
    <property type="entry name" value="ABC_transporter-like_ATP-bd"/>
</dbReference>
<dbReference type="PANTHER" id="PTHR24220">
    <property type="entry name" value="IMPORT ATP-BINDING PROTEIN"/>
    <property type="match status" value="1"/>
</dbReference>
<evidence type="ECO:0000313" key="7">
    <source>
        <dbReference type="Proteomes" id="UP000002432"/>
    </source>
</evidence>
<dbReference type="InterPro" id="IPR003593">
    <property type="entry name" value="AAA+_ATPase"/>
</dbReference>
<dbReference type="KEGG" id="aba:Acid345_3324"/>
<evidence type="ECO:0000256" key="3">
    <source>
        <dbReference type="ARBA" id="ARBA00022840"/>
    </source>
</evidence>
<dbReference type="Gene3D" id="3.40.50.300">
    <property type="entry name" value="P-loop containing nucleotide triphosphate hydrolases"/>
    <property type="match status" value="1"/>
</dbReference>
<dbReference type="PROSITE" id="PS00211">
    <property type="entry name" value="ABC_TRANSPORTER_1"/>
    <property type="match status" value="1"/>
</dbReference>
<dbReference type="STRING" id="204669.Acid345_3324"/>
<dbReference type="AlphaFoldDB" id="Q1ILC5"/>
<dbReference type="EnsemblBacteria" id="ABF42325">
    <property type="protein sequence ID" value="ABF42325"/>
    <property type="gene ID" value="Acid345_3324"/>
</dbReference>
<feature type="domain" description="ABC transporter" evidence="5">
    <location>
        <begin position="23"/>
        <end position="253"/>
    </location>
</feature>
<dbReference type="GO" id="GO:0005886">
    <property type="term" value="C:plasma membrane"/>
    <property type="evidence" value="ECO:0007669"/>
    <property type="project" value="TreeGrafter"/>
</dbReference>
<protein>
    <submittedName>
        <fullName evidence="6">ABC transporter, ATPase subunit</fullName>
    </submittedName>
</protein>
<organism evidence="6 7">
    <name type="scientific">Koribacter versatilis (strain Ellin345)</name>
    <dbReference type="NCBI Taxonomy" id="204669"/>
    <lineage>
        <taxon>Bacteria</taxon>
        <taxon>Pseudomonadati</taxon>
        <taxon>Acidobacteriota</taxon>
        <taxon>Terriglobia</taxon>
        <taxon>Terriglobales</taxon>
        <taxon>Candidatus Korobacteraceae</taxon>
        <taxon>Candidatus Korobacter</taxon>
    </lineage>
</organism>
<reference evidence="6 7" key="1">
    <citation type="journal article" date="2009" name="Appl. Environ. Microbiol.">
        <title>Three genomes from the phylum Acidobacteria provide insight into the lifestyles of these microorganisms in soils.</title>
        <authorList>
            <person name="Ward N.L."/>
            <person name="Challacombe J.F."/>
            <person name="Janssen P.H."/>
            <person name="Henrissat B."/>
            <person name="Coutinho P.M."/>
            <person name="Wu M."/>
            <person name="Xie G."/>
            <person name="Haft D.H."/>
            <person name="Sait M."/>
            <person name="Badger J."/>
            <person name="Barabote R.D."/>
            <person name="Bradley B."/>
            <person name="Brettin T.S."/>
            <person name="Brinkac L.M."/>
            <person name="Bruce D."/>
            <person name="Creasy T."/>
            <person name="Daugherty S.C."/>
            <person name="Davidsen T.M."/>
            <person name="DeBoy R.T."/>
            <person name="Detter J.C."/>
            <person name="Dodson R.J."/>
            <person name="Durkin A.S."/>
            <person name="Ganapathy A."/>
            <person name="Gwinn-Giglio M."/>
            <person name="Han C.S."/>
            <person name="Khouri H."/>
            <person name="Kiss H."/>
            <person name="Kothari S.P."/>
            <person name="Madupu R."/>
            <person name="Nelson K.E."/>
            <person name="Nelson W.C."/>
            <person name="Paulsen I."/>
            <person name="Penn K."/>
            <person name="Ren Q."/>
            <person name="Rosovitz M.J."/>
            <person name="Selengut J.D."/>
            <person name="Shrivastava S."/>
            <person name="Sullivan S.A."/>
            <person name="Tapia R."/>
            <person name="Thompson L.S."/>
            <person name="Watkins K.L."/>
            <person name="Yang Q."/>
            <person name="Yu C."/>
            <person name="Zafar N."/>
            <person name="Zhou L."/>
            <person name="Kuske C.R."/>
        </authorList>
    </citation>
    <scope>NUCLEOTIDE SEQUENCE [LARGE SCALE GENOMIC DNA]</scope>
    <source>
        <strain evidence="6 7">Ellin345</strain>
    </source>
</reference>
<dbReference type="GO" id="GO:0022857">
    <property type="term" value="F:transmembrane transporter activity"/>
    <property type="evidence" value="ECO:0007669"/>
    <property type="project" value="UniProtKB-ARBA"/>
</dbReference>
<proteinExistence type="inferred from homology"/>
<dbReference type="InterPro" id="IPR015854">
    <property type="entry name" value="ABC_transpr_LolD-like"/>
</dbReference>
<keyword evidence="7" id="KW-1185">Reference proteome</keyword>
<dbReference type="Pfam" id="PF00005">
    <property type="entry name" value="ABC_tran"/>
    <property type="match status" value="1"/>
</dbReference>
<dbReference type="GO" id="GO:0016887">
    <property type="term" value="F:ATP hydrolysis activity"/>
    <property type="evidence" value="ECO:0007669"/>
    <property type="project" value="InterPro"/>
</dbReference>
<dbReference type="InterPro" id="IPR027417">
    <property type="entry name" value="P-loop_NTPase"/>
</dbReference>
<dbReference type="EMBL" id="CP000360">
    <property type="protein sequence ID" value="ABF42325.1"/>
    <property type="molecule type" value="Genomic_DNA"/>
</dbReference>
<evidence type="ECO:0000256" key="1">
    <source>
        <dbReference type="ARBA" id="ARBA00022448"/>
    </source>
</evidence>
<sequence length="255" mass="28084">MATLEMASMSEVKPTTPPASCIICTEDLWKTYDMGSEQQVHALRGVNLRIERNEYVAIMGPSGSGKSTLMNLIGCLDTPSKGLYWLNSQLVSELDDDELARIRNKEIGFVFQTFNLLARATALHNVELPLIYAGVPASERIERAKDSLTKVGMGPRMHHKPNELSGGQRQRVAIARALVNRPSIILADEPTGNLDSQTGVEIMALFDTLQSQGNTIVLVTHEHDIAEYAHRVVYIKDGVVSRDEVTERGASLAKK</sequence>
<dbReference type="GO" id="GO:0098796">
    <property type="term" value="C:membrane protein complex"/>
    <property type="evidence" value="ECO:0007669"/>
    <property type="project" value="UniProtKB-ARBA"/>
</dbReference>
<dbReference type="InterPro" id="IPR017871">
    <property type="entry name" value="ABC_transporter-like_CS"/>
</dbReference>
<evidence type="ECO:0000256" key="2">
    <source>
        <dbReference type="ARBA" id="ARBA00022741"/>
    </source>
</evidence>
<evidence type="ECO:0000256" key="4">
    <source>
        <dbReference type="ARBA" id="ARBA00038388"/>
    </source>
</evidence>